<proteinExistence type="predicted"/>
<evidence type="ECO:0000313" key="2">
    <source>
        <dbReference type="Proteomes" id="UP001501627"/>
    </source>
</evidence>
<protein>
    <submittedName>
        <fullName evidence="1">Uncharacterized protein</fullName>
    </submittedName>
</protein>
<dbReference type="EMBL" id="BAABBP010000061">
    <property type="protein sequence ID" value="GAA4007036.1"/>
    <property type="molecule type" value="Genomic_DNA"/>
</dbReference>
<dbReference type="Proteomes" id="UP001501627">
    <property type="component" value="Unassembled WGS sequence"/>
</dbReference>
<sequence length="134" mass="14779">MFSKFLLGKLTVDDDARRALSRTPLDLIARHAVCDFGAVSPRRFKQNQIALSTGDEIQSEYLIDPTSPDRGRVKIVTALDGAKPTSPWSNPNPRKGNSVALLFSFFRLVRSVARVVKVVSTGIALAHAARRYAR</sequence>
<keyword evidence="2" id="KW-1185">Reference proteome</keyword>
<evidence type="ECO:0000313" key="1">
    <source>
        <dbReference type="EMBL" id="GAA4007036.1"/>
    </source>
</evidence>
<dbReference type="RefSeq" id="WP_344870007.1">
    <property type="nucleotide sequence ID" value="NZ_BAABBP010000061.1"/>
</dbReference>
<accession>A0ABP7S5X3</accession>
<reference evidence="2" key="1">
    <citation type="journal article" date="2019" name="Int. J. Syst. Evol. Microbiol.">
        <title>The Global Catalogue of Microorganisms (GCM) 10K type strain sequencing project: providing services to taxonomists for standard genome sequencing and annotation.</title>
        <authorList>
            <consortium name="The Broad Institute Genomics Platform"/>
            <consortium name="The Broad Institute Genome Sequencing Center for Infectious Disease"/>
            <person name="Wu L."/>
            <person name="Ma J."/>
        </authorList>
    </citation>
    <scope>NUCLEOTIDE SEQUENCE [LARGE SCALE GENOMIC DNA]</scope>
    <source>
        <strain evidence="2">JCM 17561</strain>
    </source>
</reference>
<gene>
    <name evidence="1" type="ORF">GCM10022279_33390</name>
</gene>
<organism evidence="1 2">
    <name type="scientific">Comamonas faecalis</name>
    <dbReference type="NCBI Taxonomy" id="1387849"/>
    <lineage>
        <taxon>Bacteria</taxon>
        <taxon>Pseudomonadati</taxon>
        <taxon>Pseudomonadota</taxon>
        <taxon>Betaproteobacteria</taxon>
        <taxon>Burkholderiales</taxon>
        <taxon>Comamonadaceae</taxon>
        <taxon>Comamonas</taxon>
    </lineage>
</organism>
<comment type="caution">
    <text evidence="1">The sequence shown here is derived from an EMBL/GenBank/DDBJ whole genome shotgun (WGS) entry which is preliminary data.</text>
</comment>
<name>A0ABP7S5X3_9BURK</name>